<dbReference type="PROSITE" id="PS00609">
    <property type="entry name" value="GLYCOSYL_HYDROL_F32"/>
    <property type="match status" value="1"/>
</dbReference>
<dbReference type="InterPro" id="IPR001362">
    <property type="entry name" value="Glyco_hydro_32"/>
</dbReference>
<comment type="similarity">
    <text evidence="2 8">Belongs to the glycosyl hydrolase 32 family.</text>
</comment>
<comment type="catalytic activity">
    <reaction evidence="8">
        <text>Hydrolysis of terminal non-reducing beta-D-fructofuranoside residues in beta-D-fructofuranosides.</text>
        <dbReference type="EC" id="3.2.1.26"/>
    </reaction>
</comment>
<evidence type="ECO:0000256" key="1">
    <source>
        <dbReference type="ARBA" id="ARBA00004914"/>
    </source>
</evidence>
<comment type="pathway">
    <text evidence="1 9">Glycan biosynthesis; sucrose metabolism.</text>
</comment>
<evidence type="ECO:0000256" key="2">
    <source>
        <dbReference type="ARBA" id="ARBA00009902"/>
    </source>
</evidence>
<dbReference type="PANTHER" id="PTHR43101:SF1">
    <property type="entry name" value="BETA-FRUCTOSIDASE"/>
    <property type="match status" value="1"/>
</dbReference>
<evidence type="ECO:0000256" key="6">
    <source>
        <dbReference type="ARBA" id="ARBA00023295"/>
    </source>
</evidence>
<dbReference type="InterPro" id="IPR006232">
    <property type="entry name" value="Suc6P_hydrolase"/>
</dbReference>
<keyword evidence="9" id="KW-0963">Cytoplasm</keyword>
<dbReference type="EC" id="3.2.1.26" evidence="3 8"/>
<feature type="domain" description="Glycosyl hydrolase family 32 C-terminal" evidence="11">
    <location>
        <begin position="432"/>
        <end position="471"/>
    </location>
</feature>
<evidence type="ECO:0000256" key="3">
    <source>
        <dbReference type="ARBA" id="ARBA00012758"/>
    </source>
</evidence>
<evidence type="ECO:0000256" key="9">
    <source>
        <dbReference type="RuleBase" id="RU365015"/>
    </source>
</evidence>
<evidence type="ECO:0000259" key="11">
    <source>
        <dbReference type="Pfam" id="PF08244"/>
    </source>
</evidence>
<dbReference type="Gene3D" id="2.115.10.20">
    <property type="entry name" value="Glycosyl hydrolase domain, family 43"/>
    <property type="match status" value="1"/>
</dbReference>
<proteinExistence type="inferred from homology"/>
<dbReference type="SUPFAM" id="SSF75005">
    <property type="entry name" value="Arabinanase/levansucrase/invertase"/>
    <property type="match status" value="1"/>
</dbReference>
<name>A0A173Y955_9ACTN</name>
<comment type="function">
    <text evidence="9">Enables the bacterium to metabolize sucrose as a sole carbon source.</text>
</comment>
<dbReference type="GO" id="GO:0005985">
    <property type="term" value="P:sucrose metabolic process"/>
    <property type="evidence" value="ECO:0007669"/>
    <property type="project" value="UniProtKB-UniPathway"/>
</dbReference>
<dbReference type="NCBIfam" id="TIGR01322">
    <property type="entry name" value="scrB_fam"/>
    <property type="match status" value="1"/>
</dbReference>
<evidence type="ECO:0000313" key="13">
    <source>
        <dbReference type="Proteomes" id="UP000095468"/>
    </source>
</evidence>
<evidence type="ECO:0000259" key="10">
    <source>
        <dbReference type="Pfam" id="PF00251"/>
    </source>
</evidence>
<dbReference type="SUPFAM" id="SSF49899">
    <property type="entry name" value="Concanavalin A-like lectins/glucanases"/>
    <property type="match status" value="1"/>
</dbReference>
<dbReference type="GO" id="GO:0005737">
    <property type="term" value="C:cytoplasm"/>
    <property type="evidence" value="ECO:0007669"/>
    <property type="project" value="UniProtKB-SubCell"/>
</dbReference>
<dbReference type="Gene3D" id="2.60.120.560">
    <property type="entry name" value="Exo-inulinase, domain 1"/>
    <property type="match status" value="1"/>
</dbReference>
<dbReference type="InterPro" id="IPR023296">
    <property type="entry name" value="Glyco_hydro_beta-prop_sf"/>
</dbReference>
<evidence type="ECO:0000256" key="7">
    <source>
        <dbReference type="ARBA" id="ARBA00033367"/>
    </source>
</evidence>
<dbReference type="InterPro" id="IPR018053">
    <property type="entry name" value="Glyco_hydro_32_AS"/>
</dbReference>
<dbReference type="CDD" id="cd18623">
    <property type="entry name" value="GH32_ScrB-like"/>
    <property type="match status" value="1"/>
</dbReference>
<dbReference type="GO" id="GO:0004564">
    <property type="term" value="F:beta-fructofuranosidase activity"/>
    <property type="evidence" value="ECO:0007669"/>
    <property type="project" value="UniProtKB-EC"/>
</dbReference>
<dbReference type="InterPro" id="IPR051214">
    <property type="entry name" value="GH32_Enzymes"/>
</dbReference>
<gene>
    <name evidence="12" type="primary">scrB_1</name>
    <name evidence="12" type="ORF">ERS852381_00424</name>
</gene>
<dbReference type="RefSeq" id="WP_055285414.1">
    <property type="nucleotide sequence ID" value="NZ_CYYP01000003.1"/>
</dbReference>
<evidence type="ECO:0000256" key="5">
    <source>
        <dbReference type="ARBA" id="ARBA00022801"/>
    </source>
</evidence>
<dbReference type="InterPro" id="IPR013320">
    <property type="entry name" value="ConA-like_dom_sf"/>
</dbReference>
<sequence length="482" mass="54208">MAMFNQKNKVTRADYDQWRAGQDETAGRIASDPDRLLFHVEPELGWLNDPNGLVQIGDTYHIYHQYDPFDAAHGGPVLWNHLTTKDFVTYENHGPVLFPDSDLDSNGAYSGSAFVRDGKIHYFYTGNVKHFDRDDYDYVLTGREQNQIHMVAENPDELGEKCIAVGPVDYPDDIGTHVRDPKILEHDGIYYMVLGARTKDDRGCVLVYTSRNLEDWSYATRIELGEKFGFMWECPDLFELDGELILVCCPQGVPADGWRYRNPHQCVWFPIEADWEAPSFKIVGQGMPPMVDAGFDFYAPQSFEDAAGRRLMIGWSGCPDATAENPTVARGWQCALTVPRELSMRDGKLCQQPAHEIERMRGDCVRATGGETVEEPGRLFDLVVSCEGAKMVELEIRKGVFVRYADGMLTLDMGDEGYGRDQRSIELSELRDLRVLSDTTMVEIFANSGEAALTSRTYSPAVSAMGLHAEGAASMDFYRLAH</sequence>
<dbReference type="EMBL" id="CYYP01000003">
    <property type="protein sequence ID" value="CUN60379.1"/>
    <property type="molecule type" value="Genomic_DNA"/>
</dbReference>
<dbReference type="InterPro" id="IPR013148">
    <property type="entry name" value="Glyco_hydro_32_N"/>
</dbReference>
<dbReference type="AlphaFoldDB" id="A0A173Y955"/>
<dbReference type="Proteomes" id="UP000095468">
    <property type="component" value="Unassembled WGS sequence"/>
</dbReference>
<evidence type="ECO:0000313" key="12">
    <source>
        <dbReference type="EMBL" id="CUN60379.1"/>
    </source>
</evidence>
<dbReference type="PANTHER" id="PTHR43101">
    <property type="entry name" value="BETA-FRUCTOSIDASE"/>
    <property type="match status" value="1"/>
</dbReference>
<feature type="domain" description="Glycosyl hydrolase family 32 N-terminal" evidence="10">
    <location>
        <begin position="39"/>
        <end position="353"/>
    </location>
</feature>
<dbReference type="UniPathway" id="UPA00238"/>
<dbReference type="InterPro" id="IPR013189">
    <property type="entry name" value="Glyco_hydro_32_C"/>
</dbReference>
<keyword evidence="5 8" id="KW-0378">Hydrolase</keyword>
<evidence type="ECO:0000256" key="8">
    <source>
        <dbReference type="RuleBase" id="RU362110"/>
    </source>
</evidence>
<dbReference type="Pfam" id="PF08244">
    <property type="entry name" value="Glyco_hydro_32C"/>
    <property type="match status" value="1"/>
</dbReference>
<protein>
    <recommendedName>
        <fullName evidence="4 8">Sucrose-6-phosphate hydrolase</fullName>
        <ecNumber evidence="3 8">3.2.1.26</ecNumber>
    </recommendedName>
    <alternativeName>
        <fullName evidence="7 9">Invertase</fullName>
    </alternativeName>
</protein>
<dbReference type="Pfam" id="PF00251">
    <property type="entry name" value="Glyco_hydro_32N"/>
    <property type="match status" value="1"/>
</dbReference>
<evidence type="ECO:0000256" key="4">
    <source>
        <dbReference type="ARBA" id="ARBA00019623"/>
    </source>
</evidence>
<organism evidence="12 13">
    <name type="scientific">Collinsella aerofaciens</name>
    <dbReference type="NCBI Taxonomy" id="74426"/>
    <lineage>
        <taxon>Bacteria</taxon>
        <taxon>Bacillati</taxon>
        <taxon>Actinomycetota</taxon>
        <taxon>Coriobacteriia</taxon>
        <taxon>Coriobacteriales</taxon>
        <taxon>Coriobacteriaceae</taxon>
        <taxon>Collinsella</taxon>
    </lineage>
</organism>
<reference evidence="12 13" key="1">
    <citation type="submission" date="2015-09" db="EMBL/GenBank/DDBJ databases">
        <authorList>
            <consortium name="Pathogen Informatics"/>
        </authorList>
    </citation>
    <scope>NUCLEOTIDE SEQUENCE [LARGE SCALE GENOMIC DNA]</scope>
    <source>
        <strain evidence="12 13">2789STDY5608823</strain>
    </source>
</reference>
<dbReference type="SMART" id="SM00640">
    <property type="entry name" value="Glyco_32"/>
    <property type="match status" value="1"/>
</dbReference>
<keyword evidence="6 8" id="KW-0326">Glycosidase</keyword>
<comment type="subcellular location">
    <subcellularLocation>
        <location evidence="9">Cytoplasm</location>
    </subcellularLocation>
</comment>
<keyword evidence="9" id="KW-0119">Carbohydrate metabolism</keyword>
<accession>A0A173Y955</accession>